<evidence type="ECO:0000259" key="8">
    <source>
        <dbReference type="Pfam" id="PF13490"/>
    </source>
</evidence>
<dbReference type="PANTHER" id="PTHR37461">
    <property type="entry name" value="ANTI-SIGMA-K FACTOR RSKA"/>
    <property type="match status" value="1"/>
</dbReference>
<evidence type="ECO:0000256" key="5">
    <source>
        <dbReference type="ARBA" id="ARBA00023136"/>
    </source>
</evidence>
<evidence type="ECO:0000313" key="10">
    <source>
        <dbReference type="Proteomes" id="UP001597417"/>
    </source>
</evidence>
<accession>A0ABW5FVD0</accession>
<sequence length="225" mass="23628">MTTRHDTRSLGAYVLSALDQQEMRAMERHLASCAPCRAEVAQLQSAHAALGGLPPEAWLDGPPEGGDLLLQRTLRTIRRERNVQTRNRRIITTMAAAAAAVVLAGGGIAAGRFTAPTTNAAGPEPHTISATNPATGAAMSVSVQPAAGWVRLSADVKGIPQGEKCRIYVVSRKGNREEAGSWLVSSAAEQKGTHLDGTALVAPGDVARVEVENFDGKQYVGVNVS</sequence>
<keyword evidence="6" id="KW-0804">Transcription</keyword>
<comment type="subcellular location">
    <subcellularLocation>
        <location evidence="1">Membrane</location>
        <topology evidence="1">Single-pass membrane protein</topology>
    </subcellularLocation>
</comment>
<comment type="caution">
    <text evidence="9">The sequence shown here is derived from an EMBL/GenBank/DDBJ whole genome shotgun (WGS) entry which is preliminary data.</text>
</comment>
<keyword evidence="5 7" id="KW-0472">Membrane</keyword>
<dbReference type="Pfam" id="PF13490">
    <property type="entry name" value="zf-HC2"/>
    <property type="match status" value="1"/>
</dbReference>
<reference evidence="10" key="1">
    <citation type="journal article" date="2019" name="Int. J. Syst. Evol. Microbiol.">
        <title>The Global Catalogue of Microorganisms (GCM) 10K type strain sequencing project: providing services to taxonomists for standard genome sequencing and annotation.</title>
        <authorList>
            <consortium name="The Broad Institute Genomics Platform"/>
            <consortium name="The Broad Institute Genome Sequencing Center for Infectious Disease"/>
            <person name="Wu L."/>
            <person name="Ma J."/>
        </authorList>
    </citation>
    <scope>NUCLEOTIDE SEQUENCE [LARGE SCALE GENOMIC DNA]</scope>
    <source>
        <strain evidence="10">CGMCC 4.7645</strain>
    </source>
</reference>
<evidence type="ECO:0000256" key="6">
    <source>
        <dbReference type="ARBA" id="ARBA00023163"/>
    </source>
</evidence>
<keyword evidence="10" id="KW-1185">Reference proteome</keyword>
<dbReference type="EMBL" id="JBHUKR010000009">
    <property type="protein sequence ID" value="MFD2418953.1"/>
    <property type="molecule type" value="Genomic_DNA"/>
</dbReference>
<dbReference type="PANTHER" id="PTHR37461:SF1">
    <property type="entry name" value="ANTI-SIGMA-K FACTOR RSKA"/>
    <property type="match status" value="1"/>
</dbReference>
<proteinExistence type="predicted"/>
<evidence type="ECO:0000256" key="1">
    <source>
        <dbReference type="ARBA" id="ARBA00004167"/>
    </source>
</evidence>
<dbReference type="RefSeq" id="WP_378266946.1">
    <property type="nucleotide sequence ID" value="NZ_JBHUKR010000009.1"/>
</dbReference>
<evidence type="ECO:0000256" key="3">
    <source>
        <dbReference type="ARBA" id="ARBA00022989"/>
    </source>
</evidence>
<evidence type="ECO:0000256" key="2">
    <source>
        <dbReference type="ARBA" id="ARBA00022692"/>
    </source>
</evidence>
<evidence type="ECO:0000256" key="4">
    <source>
        <dbReference type="ARBA" id="ARBA00023015"/>
    </source>
</evidence>
<protein>
    <submittedName>
        <fullName evidence="9">Anti-sigma factor family protein</fullName>
    </submittedName>
</protein>
<dbReference type="InterPro" id="IPR041916">
    <property type="entry name" value="Anti_sigma_zinc_sf"/>
</dbReference>
<dbReference type="InterPro" id="IPR027383">
    <property type="entry name" value="Znf_put"/>
</dbReference>
<keyword evidence="3 7" id="KW-1133">Transmembrane helix</keyword>
<dbReference type="Gene3D" id="1.10.10.1320">
    <property type="entry name" value="Anti-sigma factor, zinc-finger domain"/>
    <property type="match status" value="1"/>
</dbReference>
<evidence type="ECO:0000256" key="7">
    <source>
        <dbReference type="SAM" id="Phobius"/>
    </source>
</evidence>
<keyword evidence="2 7" id="KW-0812">Transmembrane</keyword>
<keyword evidence="4" id="KW-0805">Transcription regulation</keyword>
<dbReference type="InterPro" id="IPR051474">
    <property type="entry name" value="Anti-sigma-K/W_factor"/>
</dbReference>
<organism evidence="9 10">
    <name type="scientific">Amycolatopsis pigmentata</name>
    <dbReference type="NCBI Taxonomy" id="450801"/>
    <lineage>
        <taxon>Bacteria</taxon>
        <taxon>Bacillati</taxon>
        <taxon>Actinomycetota</taxon>
        <taxon>Actinomycetes</taxon>
        <taxon>Pseudonocardiales</taxon>
        <taxon>Pseudonocardiaceae</taxon>
        <taxon>Amycolatopsis</taxon>
    </lineage>
</organism>
<feature type="domain" description="Putative zinc-finger" evidence="8">
    <location>
        <begin position="9"/>
        <end position="37"/>
    </location>
</feature>
<name>A0ABW5FVD0_9PSEU</name>
<gene>
    <name evidence="9" type="ORF">ACFSXZ_21720</name>
</gene>
<dbReference type="Proteomes" id="UP001597417">
    <property type="component" value="Unassembled WGS sequence"/>
</dbReference>
<feature type="transmembrane region" description="Helical" evidence="7">
    <location>
        <begin position="90"/>
        <end position="110"/>
    </location>
</feature>
<evidence type="ECO:0000313" key="9">
    <source>
        <dbReference type="EMBL" id="MFD2418953.1"/>
    </source>
</evidence>